<evidence type="ECO:0000313" key="1">
    <source>
        <dbReference type="EMBL" id="AJQ94184.1"/>
    </source>
</evidence>
<name>A0A0C5VUX0_9GAMM</name>
<reference evidence="1 2" key="1">
    <citation type="submission" date="2014-01" db="EMBL/GenBank/DDBJ databases">
        <title>Full genme sequencing of cellulolytic bacterium Gynuella sunshinyii YC6258T gen. nov., sp. nov.</title>
        <authorList>
            <person name="Khan H."/>
            <person name="Chung E.J."/>
            <person name="Chung Y.R."/>
        </authorList>
    </citation>
    <scope>NUCLEOTIDE SEQUENCE [LARGE SCALE GENOMIC DNA]</scope>
    <source>
        <strain evidence="1 2">YC6258</strain>
    </source>
</reference>
<protein>
    <submittedName>
        <fullName evidence="1">Uncharacterized protein</fullName>
    </submittedName>
</protein>
<gene>
    <name evidence="1" type="ORF">YC6258_02146</name>
</gene>
<accession>A0A0C5VUX0</accession>
<organism evidence="1 2">
    <name type="scientific">Gynuella sunshinyii YC6258</name>
    <dbReference type="NCBI Taxonomy" id="1445510"/>
    <lineage>
        <taxon>Bacteria</taxon>
        <taxon>Pseudomonadati</taxon>
        <taxon>Pseudomonadota</taxon>
        <taxon>Gammaproteobacteria</taxon>
        <taxon>Oceanospirillales</taxon>
        <taxon>Saccharospirillaceae</taxon>
        <taxon>Gynuella</taxon>
    </lineage>
</organism>
<dbReference type="Proteomes" id="UP000032266">
    <property type="component" value="Chromosome"/>
</dbReference>
<dbReference type="KEGG" id="gsn:YC6258_02146"/>
<evidence type="ECO:0000313" key="2">
    <source>
        <dbReference type="Proteomes" id="UP000032266"/>
    </source>
</evidence>
<sequence>MPNNLFFSYELAEQENRKEQLDKAIQNMGNSTPLTNNCWYVNSPLTADEATRQLSRYLTDEDILVVADTSNDQSAWFNLEEKKARRVTQNWKM</sequence>
<dbReference type="STRING" id="1445510.YC6258_02146"/>
<dbReference type="AlphaFoldDB" id="A0A0C5VUX0"/>
<dbReference type="OrthoDB" id="2656750at2"/>
<dbReference type="RefSeq" id="WP_044616769.1">
    <property type="nucleotide sequence ID" value="NZ_CP007142.1"/>
</dbReference>
<keyword evidence="2" id="KW-1185">Reference proteome</keyword>
<dbReference type="EMBL" id="CP007142">
    <property type="protein sequence ID" value="AJQ94184.1"/>
    <property type="molecule type" value="Genomic_DNA"/>
</dbReference>
<dbReference type="HOGENOM" id="CLU_179928_1_0_6"/>
<proteinExistence type="predicted"/>